<evidence type="ECO:0000313" key="2">
    <source>
        <dbReference type="Proteomes" id="UP000199397"/>
    </source>
</evidence>
<gene>
    <name evidence="1" type="ORF">SAMN05660964_03739</name>
</gene>
<dbReference type="OrthoDB" id="8563100at2"/>
<organism evidence="1 2">
    <name type="scientific">Thiothrix caldifontis</name>
    <dbReference type="NCBI Taxonomy" id="525918"/>
    <lineage>
        <taxon>Bacteria</taxon>
        <taxon>Pseudomonadati</taxon>
        <taxon>Pseudomonadota</taxon>
        <taxon>Gammaproteobacteria</taxon>
        <taxon>Thiotrichales</taxon>
        <taxon>Thiotrichaceae</taxon>
        <taxon>Thiothrix</taxon>
    </lineage>
</organism>
<sequence>MSDQKIPLHASIVALVSLAAGIAAKHPAMGLCQVQRLRSLGVSEDHIQTAVEIARHIRDEAAQKLDAAFDEQSVAAPVVAVGGTCCTPTASGQSCC</sequence>
<dbReference type="RefSeq" id="WP_093071096.1">
    <property type="nucleotide sequence ID" value="NZ_FNQP01000044.1"/>
</dbReference>
<keyword evidence="2" id="KW-1185">Reference proteome</keyword>
<dbReference type="STRING" id="525918.SAMN05660964_03739"/>
<protein>
    <submittedName>
        <fullName evidence="1">Uncharacterized protein</fullName>
    </submittedName>
</protein>
<name>A0A1H4GV75_9GAMM</name>
<proteinExistence type="predicted"/>
<reference evidence="1 2" key="1">
    <citation type="submission" date="2016-10" db="EMBL/GenBank/DDBJ databases">
        <authorList>
            <person name="de Groot N.N."/>
        </authorList>
    </citation>
    <scope>NUCLEOTIDE SEQUENCE [LARGE SCALE GENOMIC DNA]</scope>
    <source>
        <strain evidence="1 2">DSM 21228</strain>
    </source>
</reference>
<dbReference type="EMBL" id="FNQP01000044">
    <property type="protein sequence ID" value="SEB13417.1"/>
    <property type="molecule type" value="Genomic_DNA"/>
</dbReference>
<dbReference type="Proteomes" id="UP000199397">
    <property type="component" value="Unassembled WGS sequence"/>
</dbReference>
<evidence type="ECO:0000313" key="1">
    <source>
        <dbReference type="EMBL" id="SEB13417.1"/>
    </source>
</evidence>
<accession>A0A1H4GV75</accession>
<dbReference type="AlphaFoldDB" id="A0A1H4GV75"/>